<keyword evidence="2" id="KW-1185">Reference proteome</keyword>
<name>A0A4U0GXL7_9SPHI</name>
<evidence type="ECO:0000313" key="2">
    <source>
        <dbReference type="Proteomes" id="UP000309872"/>
    </source>
</evidence>
<dbReference type="OrthoDB" id="3468002at2"/>
<sequence length="179" mass="20539">MSDHSISIVPRRSNYPDNKAKAKEILNWLLSMNIVNAAPSDCILGSNTGYAISDGAKQVTAFPDKLPFDLITNGLEIVTERKVFDTGQNFINVLSCPHCNKNIAFDDWDLDPWNKALSDNLSCTRCELETEIHNYRFEPDWGFSDLGFTFWNWPEFREDFINEFKKKLDCGVSIVRQHI</sequence>
<reference evidence="1 2" key="1">
    <citation type="submission" date="2019-04" db="EMBL/GenBank/DDBJ databases">
        <title>Sphingobacterium olei sp. nov., isolated from oil-contaminated soil.</title>
        <authorList>
            <person name="Liu B."/>
        </authorList>
    </citation>
    <scope>NUCLEOTIDE SEQUENCE [LARGE SCALE GENOMIC DNA]</scope>
    <source>
        <strain evidence="1 2">Y3L14</strain>
    </source>
</reference>
<evidence type="ECO:0000313" key="1">
    <source>
        <dbReference type="EMBL" id="TJY62572.1"/>
    </source>
</evidence>
<dbReference type="EMBL" id="SUKA01000007">
    <property type="protein sequence ID" value="TJY62572.1"/>
    <property type="molecule type" value="Genomic_DNA"/>
</dbReference>
<protein>
    <submittedName>
        <fullName evidence="1">Uncharacterized protein</fullName>
    </submittedName>
</protein>
<gene>
    <name evidence="1" type="ORF">FAZ19_19050</name>
</gene>
<dbReference type="RefSeq" id="WP_136822358.1">
    <property type="nucleotide sequence ID" value="NZ_BMJX01000007.1"/>
</dbReference>
<dbReference type="Proteomes" id="UP000309872">
    <property type="component" value="Unassembled WGS sequence"/>
</dbReference>
<dbReference type="AlphaFoldDB" id="A0A4U0GXL7"/>
<proteinExistence type="predicted"/>
<comment type="caution">
    <text evidence="1">The sequence shown here is derived from an EMBL/GenBank/DDBJ whole genome shotgun (WGS) entry which is preliminary data.</text>
</comment>
<accession>A0A4U0GXL7</accession>
<organism evidence="1 2">
    <name type="scientific">Sphingobacterium alkalisoli</name>
    <dbReference type="NCBI Taxonomy" id="1874115"/>
    <lineage>
        <taxon>Bacteria</taxon>
        <taxon>Pseudomonadati</taxon>
        <taxon>Bacteroidota</taxon>
        <taxon>Sphingobacteriia</taxon>
        <taxon>Sphingobacteriales</taxon>
        <taxon>Sphingobacteriaceae</taxon>
        <taxon>Sphingobacterium</taxon>
    </lineage>
</organism>